<keyword evidence="6 8" id="KW-1133">Transmembrane helix</keyword>
<organism evidence="10 11">
    <name type="scientific">Glycocaulis alkaliphilus</name>
    <dbReference type="NCBI Taxonomy" id="1434191"/>
    <lineage>
        <taxon>Bacteria</taxon>
        <taxon>Pseudomonadati</taxon>
        <taxon>Pseudomonadota</taxon>
        <taxon>Alphaproteobacteria</taxon>
        <taxon>Maricaulales</taxon>
        <taxon>Maricaulaceae</taxon>
        <taxon>Glycocaulis</taxon>
    </lineage>
</organism>
<feature type="transmembrane region" description="Helical" evidence="8">
    <location>
        <begin position="180"/>
        <end position="196"/>
    </location>
</feature>
<dbReference type="Pfam" id="PF13231">
    <property type="entry name" value="PMT_2"/>
    <property type="match status" value="1"/>
</dbReference>
<evidence type="ECO:0000259" key="9">
    <source>
        <dbReference type="Pfam" id="PF13231"/>
    </source>
</evidence>
<keyword evidence="7 8" id="KW-0472">Membrane</keyword>
<gene>
    <name evidence="10" type="ORF">X907_2454</name>
</gene>
<reference evidence="10 11" key="1">
    <citation type="submission" date="2016-12" db="EMBL/GenBank/DDBJ databases">
        <title>The genome of dimorphic prosthecate Glycocaulis alkaliphilus 6b-8t, isolated from crude oil dictates its adaptability in petroleum environments.</title>
        <authorList>
            <person name="Wu X.-L."/>
            <person name="Geng S."/>
        </authorList>
    </citation>
    <scope>NUCLEOTIDE SEQUENCE [LARGE SCALE GENOMIC DNA]</scope>
    <source>
        <strain evidence="10 11">6B-8</strain>
    </source>
</reference>
<dbReference type="PANTHER" id="PTHR33908:SF11">
    <property type="entry name" value="MEMBRANE PROTEIN"/>
    <property type="match status" value="1"/>
</dbReference>
<dbReference type="AlphaFoldDB" id="A0A3T0ECE8"/>
<evidence type="ECO:0000256" key="5">
    <source>
        <dbReference type="ARBA" id="ARBA00022692"/>
    </source>
</evidence>
<comment type="subcellular location">
    <subcellularLocation>
        <location evidence="1">Cell membrane</location>
        <topology evidence="1">Multi-pass membrane protein</topology>
    </subcellularLocation>
</comment>
<dbReference type="InterPro" id="IPR050297">
    <property type="entry name" value="LipidA_mod_glycosyltrf_83"/>
</dbReference>
<accession>A0A3T0ECE8</accession>
<feature type="transmembrane region" description="Helical" evidence="8">
    <location>
        <begin position="341"/>
        <end position="362"/>
    </location>
</feature>
<protein>
    <submittedName>
        <fullName evidence="10">Glycosyl transferase family protein</fullName>
    </submittedName>
</protein>
<proteinExistence type="predicted"/>
<dbReference type="EMBL" id="CP018911">
    <property type="protein sequence ID" value="AZU04969.1"/>
    <property type="molecule type" value="Genomic_DNA"/>
</dbReference>
<dbReference type="GO" id="GO:0016763">
    <property type="term" value="F:pentosyltransferase activity"/>
    <property type="evidence" value="ECO:0007669"/>
    <property type="project" value="TreeGrafter"/>
</dbReference>
<name>A0A3T0ECE8_9PROT</name>
<feature type="domain" description="Glycosyltransferase RgtA/B/C/D-like" evidence="9">
    <location>
        <begin position="62"/>
        <end position="222"/>
    </location>
</feature>
<evidence type="ECO:0000256" key="1">
    <source>
        <dbReference type="ARBA" id="ARBA00004651"/>
    </source>
</evidence>
<feature type="transmembrane region" description="Helical" evidence="8">
    <location>
        <begin position="315"/>
        <end position="334"/>
    </location>
</feature>
<evidence type="ECO:0000256" key="2">
    <source>
        <dbReference type="ARBA" id="ARBA00022475"/>
    </source>
</evidence>
<feature type="transmembrane region" description="Helical" evidence="8">
    <location>
        <begin position="289"/>
        <end position="309"/>
    </location>
</feature>
<feature type="transmembrane region" description="Helical" evidence="8">
    <location>
        <begin position="66"/>
        <end position="85"/>
    </location>
</feature>
<dbReference type="Proteomes" id="UP000286954">
    <property type="component" value="Chromosome"/>
</dbReference>
<dbReference type="PANTHER" id="PTHR33908">
    <property type="entry name" value="MANNOSYLTRANSFERASE YKCB-RELATED"/>
    <property type="match status" value="1"/>
</dbReference>
<evidence type="ECO:0000256" key="7">
    <source>
        <dbReference type="ARBA" id="ARBA00023136"/>
    </source>
</evidence>
<evidence type="ECO:0000256" key="4">
    <source>
        <dbReference type="ARBA" id="ARBA00022679"/>
    </source>
</evidence>
<keyword evidence="3" id="KW-0328">Glycosyltransferase</keyword>
<dbReference type="InterPro" id="IPR038731">
    <property type="entry name" value="RgtA/B/C-like"/>
</dbReference>
<evidence type="ECO:0000256" key="3">
    <source>
        <dbReference type="ARBA" id="ARBA00022676"/>
    </source>
</evidence>
<keyword evidence="4 10" id="KW-0808">Transferase</keyword>
<dbReference type="KEGG" id="gak:X907_2454"/>
<sequence length="521" mass="56944">MTLLQASLTDLTTRRLVLAAGLFGLLLLAARITGLIVNPSSLYADETQYWVWSRDLDWGYFSKPPLIAWIIAATTAVFGDSDWAIRLAAPLLHTATALLLALSADRLFGRAVAAWTFIAWITLPSVWLSAAVISTDAVLLTCWALALYGFVRLREGAGWSAIVLLGAGFGFGMLAKYAMGYFAAGLALAAILDPVSRRALVRPRLLVAGALALLIMAPNLIWNWRNDFATVSHTAANANWRGDMFNPGEAITFLIDQMGVFGPAFFVALVAAFIVLVRQWRKGSADPRLIILACFCVPAILVVTGQAFLSRAHANWAASAYAAATIIVVAVLLQGPRWRRWVLIGSVALHTLVGVSFATLAMSPALTEQVGLANAFKRVRGWPETATALAEIVERTGVETLVFDNRNDFHQMQRYGGAINAEFFMWMRYAGITNHAEQGWALPAGYDGPVLIASERPMEVPVMAFDFASLERAGDIRIDLGGGRERHYQLFIAEGYRPVVRTDQFEDAVRLSRQARDTALQ</sequence>
<feature type="transmembrane region" description="Helical" evidence="8">
    <location>
        <begin position="250"/>
        <end position="277"/>
    </location>
</feature>
<evidence type="ECO:0000256" key="8">
    <source>
        <dbReference type="SAM" id="Phobius"/>
    </source>
</evidence>
<feature type="transmembrane region" description="Helical" evidence="8">
    <location>
        <begin position="16"/>
        <end position="37"/>
    </location>
</feature>
<keyword evidence="5 8" id="KW-0812">Transmembrane</keyword>
<evidence type="ECO:0000313" key="11">
    <source>
        <dbReference type="Proteomes" id="UP000286954"/>
    </source>
</evidence>
<dbReference type="GO" id="GO:0005886">
    <property type="term" value="C:plasma membrane"/>
    <property type="evidence" value="ECO:0007669"/>
    <property type="project" value="UniProtKB-SubCell"/>
</dbReference>
<feature type="transmembrane region" description="Helical" evidence="8">
    <location>
        <begin position="205"/>
        <end position="224"/>
    </location>
</feature>
<keyword evidence="2" id="KW-1003">Cell membrane</keyword>
<evidence type="ECO:0000256" key="6">
    <source>
        <dbReference type="ARBA" id="ARBA00022989"/>
    </source>
</evidence>
<dbReference type="GO" id="GO:0009103">
    <property type="term" value="P:lipopolysaccharide biosynthetic process"/>
    <property type="evidence" value="ECO:0007669"/>
    <property type="project" value="UniProtKB-ARBA"/>
</dbReference>
<keyword evidence="11" id="KW-1185">Reference proteome</keyword>
<evidence type="ECO:0000313" key="10">
    <source>
        <dbReference type="EMBL" id="AZU04969.1"/>
    </source>
</evidence>